<sequence>MKDLSNLIFAGAAAGFGGAYGSILMFVVLIAFMYFFMIRPQKKQNDARMKMINQLKKGDKVILVDGLHAKIDSINDEKKTIVVDADGIYLTFSRIAVREVIPAETETKPETTEKSADSEKSETKEDK</sequence>
<evidence type="ECO:0000256" key="1">
    <source>
        <dbReference type="ARBA" id="ARBA00004162"/>
    </source>
</evidence>
<keyword evidence="7 11" id="KW-1133">Transmembrane helix</keyword>
<dbReference type="PANTHER" id="PTHR33909:SF1">
    <property type="entry name" value="SEC TRANSLOCON ACCESSORY COMPLEX SUBUNIT YAJC"/>
    <property type="match status" value="1"/>
</dbReference>
<keyword evidence="9 11" id="KW-0472">Membrane</keyword>
<evidence type="ECO:0000313" key="13">
    <source>
        <dbReference type="Proteomes" id="UP000051931"/>
    </source>
</evidence>
<evidence type="ECO:0008006" key="14">
    <source>
        <dbReference type="Google" id="ProtNLM"/>
    </source>
</evidence>
<dbReference type="PATRIC" id="fig|1122152.4.peg.1029"/>
<gene>
    <name evidence="12" type="ORF">FC23_GL000999</name>
</gene>
<reference evidence="12 13" key="1">
    <citation type="journal article" date="2015" name="Genome Announc.">
        <title>Expanding the biotechnology potential of lactobacilli through comparative genomics of 213 strains and associated genera.</title>
        <authorList>
            <person name="Sun Z."/>
            <person name="Harris H.M."/>
            <person name="McCann A."/>
            <person name="Guo C."/>
            <person name="Argimon S."/>
            <person name="Zhang W."/>
            <person name="Yang X."/>
            <person name="Jeffery I.B."/>
            <person name="Cooney J.C."/>
            <person name="Kagawa T.F."/>
            <person name="Liu W."/>
            <person name="Song Y."/>
            <person name="Salvetti E."/>
            <person name="Wrobel A."/>
            <person name="Rasinkangas P."/>
            <person name="Parkhill J."/>
            <person name="Rea M.C."/>
            <person name="O'Sullivan O."/>
            <person name="Ritari J."/>
            <person name="Douillard F.P."/>
            <person name="Paul Ross R."/>
            <person name="Yang R."/>
            <person name="Briner A.E."/>
            <person name="Felis G.E."/>
            <person name="de Vos W.M."/>
            <person name="Barrangou R."/>
            <person name="Klaenhammer T.R."/>
            <person name="Caufield P.W."/>
            <person name="Cui Y."/>
            <person name="Zhang H."/>
            <person name="O'Toole P.W."/>
        </authorList>
    </citation>
    <scope>NUCLEOTIDE SEQUENCE [LARGE SCALE GENOMIC DNA]</scope>
    <source>
        <strain evidence="12 13">DSM 15354</strain>
    </source>
</reference>
<keyword evidence="8" id="KW-0811">Translocation</keyword>
<evidence type="ECO:0000256" key="4">
    <source>
        <dbReference type="ARBA" id="ARBA00022475"/>
    </source>
</evidence>
<keyword evidence="6" id="KW-0653">Protein transport</keyword>
<keyword evidence="5 11" id="KW-0812">Transmembrane</keyword>
<keyword evidence="3" id="KW-0813">Transport</keyword>
<evidence type="ECO:0000256" key="9">
    <source>
        <dbReference type="ARBA" id="ARBA00023136"/>
    </source>
</evidence>
<keyword evidence="4" id="KW-1003">Cell membrane</keyword>
<evidence type="ECO:0000256" key="5">
    <source>
        <dbReference type="ARBA" id="ARBA00022692"/>
    </source>
</evidence>
<dbReference type="AlphaFoldDB" id="A0A0R1S1H7"/>
<protein>
    <recommendedName>
        <fullName evidence="14">Preprotein translocase subunit YajC</fullName>
    </recommendedName>
</protein>
<feature type="transmembrane region" description="Helical" evidence="11">
    <location>
        <begin position="6"/>
        <end position="36"/>
    </location>
</feature>
<dbReference type="NCBIfam" id="TIGR00739">
    <property type="entry name" value="yajC"/>
    <property type="match status" value="1"/>
</dbReference>
<evidence type="ECO:0000256" key="2">
    <source>
        <dbReference type="ARBA" id="ARBA00006742"/>
    </source>
</evidence>
<dbReference type="PANTHER" id="PTHR33909">
    <property type="entry name" value="SEC TRANSLOCON ACCESSORY COMPLEX SUBUNIT YAJC"/>
    <property type="match status" value="1"/>
</dbReference>
<evidence type="ECO:0000256" key="7">
    <source>
        <dbReference type="ARBA" id="ARBA00022989"/>
    </source>
</evidence>
<dbReference type="GO" id="GO:0005886">
    <property type="term" value="C:plasma membrane"/>
    <property type="evidence" value="ECO:0007669"/>
    <property type="project" value="UniProtKB-SubCell"/>
</dbReference>
<comment type="caution">
    <text evidence="12">The sequence shown here is derived from an EMBL/GenBank/DDBJ whole genome shotgun (WGS) entry which is preliminary data.</text>
</comment>
<dbReference type="Proteomes" id="UP000051931">
    <property type="component" value="Unassembled WGS sequence"/>
</dbReference>
<dbReference type="Pfam" id="PF02699">
    <property type="entry name" value="YajC"/>
    <property type="match status" value="1"/>
</dbReference>
<dbReference type="RefSeq" id="WP_027825820.1">
    <property type="nucleotide sequence ID" value="NZ_AZFB01000005.1"/>
</dbReference>
<evidence type="ECO:0000256" key="8">
    <source>
        <dbReference type="ARBA" id="ARBA00023010"/>
    </source>
</evidence>
<dbReference type="PRINTS" id="PR01853">
    <property type="entry name" value="YAJCTRNLCASE"/>
</dbReference>
<dbReference type="GO" id="GO:0015031">
    <property type="term" value="P:protein transport"/>
    <property type="evidence" value="ECO:0007669"/>
    <property type="project" value="UniProtKB-KW"/>
</dbReference>
<dbReference type="STRING" id="1122152.GCA_000425905_00854"/>
<feature type="compositionally biased region" description="Basic and acidic residues" evidence="10">
    <location>
        <begin position="105"/>
        <end position="127"/>
    </location>
</feature>
<evidence type="ECO:0000256" key="10">
    <source>
        <dbReference type="SAM" id="MobiDB-lite"/>
    </source>
</evidence>
<organism evidence="12 13">
    <name type="scientific">Lactobacillus psittaci DSM 15354</name>
    <dbReference type="NCBI Taxonomy" id="1122152"/>
    <lineage>
        <taxon>Bacteria</taxon>
        <taxon>Bacillati</taxon>
        <taxon>Bacillota</taxon>
        <taxon>Bacilli</taxon>
        <taxon>Lactobacillales</taxon>
        <taxon>Lactobacillaceae</taxon>
        <taxon>Lactobacillus</taxon>
    </lineage>
</organism>
<keyword evidence="13" id="KW-1185">Reference proteome</keyword>
<evidence type="ECO:0000256" key="6">
    <source>
        <dbReference type="ARBA" id="ARBA00022927"/>
    </source>
</evidence>
<name>A0A0R1S1H7_9LACO</name>
<feature type="region of interest" description="Disordered" evidence="10">
    <location>
        <begin position="103"/>
        <end position="127"/>
    </location>
</feature>
<dbReference type="EMBL" id="AZFB01000005">
    <property type="protein sequence ID" value="KRL63062.1"/>
    <property type="molecule type" value="Genomic_DNA"/>
</dbReference>
<dbReference type="eggNOG" id="COG1862">
    <property type="taxonomic scope" value="Bacteria"/>
</dbReference>
<evidence type="ECO:0000313" key="12">
    <source>
        <dbReference type="EMBL" id="KRL63062.1"/>
    </source>
</evidence>
<evidence type="ECO:0000256" key="3">
    <source>
        <dbReference type="ARBA" id="ARBA00022448"/>
    </source>
</evidence>
<dbReference type="InterPro" id="IPR003849">
    <property type="entry name" value="Preprotein_translocase_YajC"/>
</dbReference>
<comment type="similarity">
    <text evidence="2">Belongs to the YajC family.</text>
</comment>
<accession>A0A0R1S1H7</accession>
<evidence type="ECO:0000256" key="11">
    <source>
        <dbReference type="SAM" id="Phobius"/>
    </source>
</evidence>
<dbReference type="SMART" id="SM01323">
    <property type="entry name" value="YajC"/>
    <property type="match status" value="1"/>
</dbReference>
<proteinExistence type="inferred from homology"/>
<comment type="subcellular location">
    <subcellularLocation>
        <location evidence="1">Cell membrane</location>
        <topology evidence="1">Single-pass membrane protein</topology>
    </subcellularLocation>
</comment>